<sequence length="192" mass="22926">MKEGIHHDEQELTIALKEGDTHSFRIIHRLYRKKMLYYSYSILKSREDAEEIVQDAFLKLWENKQKLDEGKTFSGYLFIIVQNLTIKKLKKNAKDHFLKDIPENLISKYQADNDMNYKDLLAIFKEALEKLPEKKRTVFQLKREEGLTNKEVADQINVSVKTVEKHMTQALKFIEEYLRKHKKFILVITLFF</sequence>
<dbReference type="Pfam" id="PF04542">
    <property type="entry name" value="Sigma70_r2"/>
    <property type="match status" value="1"/>
</dbReference>
<dbReference type="GO" id="GO:0003677">
    <property type="term" value="F:DNA binding"/>
    <property type="evidence" value="ECO:0007669"/>
    <property type="project" value="InterPro"/>
</dbReference>
<organism evidence="7 8">
    <name type="scientific">Moorena bouillonii PNG</name>
    <dbReference type="NCBI Taxonomy" id="568701"/>
    <lineage>
        <taxon>Bacteria</taxon>
        <taxon>Bacillati</taxon>
        <taxon>Cyanobacteriota</taxon>
        <taxon>Cyanophyceae</taxon>
        <taxon>Coleofasciculales</taxon>
        <taxon>Coleofasciculaceae</taxon>
        <taxon>Moorena</taxon>
    </lineage>
</organism>
<evidence type="ECO:0000256" key="2">
    <source>
        <dbReference type="ARBA" id="ARBA00023015"/>
    </source>
</evidence>
<dbReference type="NCBIfam" id="TIGR02937">
    <property type="entry name" value="sigma70-ECF"/>
    <property type="match status" value="1"/>
</dbReference>
<dbReference type="CDD" id="cd06171">
    <property type="entry name" value="Sigma70_r4"/>
    <property type="match status" value="1"/>
</dbReference>
<evidence type="ECO:0000259" key="6">
    <source>
        <dbReference type="Pfam" id="PF08281"/>
    </source>
</evidence>
<evidence type="ECO:0000256" key="4">
    <source>
        <dbReference type="ARBA" id="ARBA00023163"/>
    </source>
</evidence>
<dbReference type="Gene3D" id="1.10.1740.10">
    <property type="match status" value="1"/>
</dbReference>
<dbReference type="SUPFAM" id="SSF88946">
    <property type="entry name" value="Sigma2 domain of RNA polymerase sigma factors"/>
    <property type="match status" value="1"/>
</dbReference>
<protein>
    <recommendedName>
        <fullName evidence="9">RNA polymerase sigma-70 factor</fullName>
    </recommendedName>
</protein>
<dbReference type="GO" id="GO:0006352">
    <property type="term" value="P:DNA-templated transcription initiation"/>
    <property type="evidence" value="ECO:0007669"/>
    <property type="project" value="InterPro"/>
</dbReference>
<dbReference type="InterPro" id="IPR013324">
    <property type="entry name" value="RNA_pol_sigma_r3/r4-like"/>
</dbReference>
<dbReference type="SUPFAM" id="SSF88659">
    <property type="entry name" value="Sigma3 and sigma4 domains of RNA polymerase sigma factors"/>
    <property type="match status" value="1"/>
</dbReference>
<keyword evidence="2" id="KW-0805">Transcription regulation</keyword>
<accession>A0A1U7N3J8</accession>
<evidence type="ECO:0008006" key="9">
    <source>
        <dbReference type="Google" id="ProtNLM"/>
    </source>
</evidence>
<evidence type="ECO:0000313" key="7">
    <source>
        <dbReference type="EMBL" id="OLT60494.1"/>
    </source>
</evidence>
<dbReference type="PANTHER" id="PTHR43133">
    <property type="entry name" value="RNA POLYMERASE ECF-TYPE SIGMA FACTO"/>
    <property type="match status" value="1"/>
</dbReference>
<comment type="similarity">
    <text evidence="1">Belongs to the sigma-70 factor family. ECF subfamily.</text>
</comment>
<evidence type="ECO:0000259" key="5">
    <source>
        <dbReference type="Pfam" id="PF04542"/>
    </source>
</evidence>
<dbReference type="InterPro" id="IPR036388">
    <property type="entry name" value="WH-like_DNA-bd_sf"/>
</dbReference>
<dbReference type="RefSeq" id="WP_075900777.1">
    <property type="nucleotide sequence ID" value="NZ_MKZS01000001.1"/>
</dbReference>
<proteinExistence type="inferred from homology"/>
<dbReference type="InterPro" id="IPR014284">
    <property type="entry name" value="RNA_pol_sigma-70_dom"/>
</dbReference>
<evidence type="ECO:0000313" key="8">
    <source>
        <dbReference type="Proteomes" id="UP000186657"/>
    </source>
</evidence>
<dbReference type="InterPro" id="IPR013325">
    <property type="entry name" value="RNA_pol_sigma_r2"/>
</dbReference>
<dbReference type="InterPro" id="IPR039425">
    <property type="entry name" value="RNA_pol_sigma-70-like"/>
</dbReference>
<dbReference type="InterPro" id="IPR007627">
    <property type="entry name" value="RNA_pol_sigma70_r2"/>
</dbReference>
<dbReference type="PANTHER" id="PTHR43133:SF46">
    <property type="entry name" value="RNA POLYMERASE SIGMA-70 FACTOR ECF SUBFAMILY"/>
    <property type="match status" value="1"/>
</dbReference>
<dbReference type="InterPro" id="IPR014327">
    <property type="entry name" value="RNA_pol_sigma70_bacteroid"/>
</dbReference>
<dbReference type="InterPro" id="IPR013249">
    <property type="entry name" value="RNA_pol_sigma70_r4_t2"/>
</dbReference>
<evidence type="ECO:0000256" key="1">
    <source>
        <dbReference type="ARBA" id="ARBA00010641"/>
    </source>
</evidence>
<reference evidence="7 8" key="1">
    <citation type="submission" date="2016-10" db="EMBL/GenBank/DDBJ databases">
        <title>Comparative genomics uncovers the prolific and rare metabolic potential of the cyanobacterial genus Moorea.</title>
        <authorList>
            <person name="Leao T."/>
            <person name="Castelao G."/>
            <person name="Korobeynikov A."/>
            <person name="Monroe E.A."/>
            <person name="Podell S."/>
            <person name="Glukhov E."/>
            <person name="Allen E."/>
            <person name="Gerwick W.H."/>
            <person name="Gerwick L."/>
        </authorList>
    </citation>
    <scope>NUCLEOTIDE SEQUENCE [LARGE SCALE GENOMIC DNA]</scope>
    <source>
        <strain evidence="7 8">PNG5-198</strain>
    </source>
</reference>
<dbReference type="NCBIfam" id="TIGR02985">
    <property type="entry name" value="Sig70_bacteroi1"/>
    <property type="match status" value="1"/>
</dbReference>
<dbReference type="EMBL" id="MKZS01000001">
    <property type="protein sequence ID" value="OLT60494.1"/>
    <property type="molecule type" value="Genomic_DNA"/>
</dbReference>
<feature type="domain" description="RNA polymerase sigma factor 70 region 4 type 2" evidence="6">
    <location>
        <begin position="123"/>
        <end position="173"/>
    </location>
</feature>
<evidence type="ECO:0000256" key="3">
    <source>
        <dbReference type="ARBA" id="ARBA00023082"/>
    </source>
</evidence>
<keyword evidence="3" id="KW-0731">Sigma factor</keyword>
<dbReference type="GO" id="GO:0016987">
    <property type="term" value="F:sigma factor activity"/>
    <property type="evidence" value="ECO:0007669"/>
    <property type="project" value="UniProtKB-KW"/>
</dbReference>
<keyword evidence="4" id="KW-0804">Transcription</keyword>
<feature type="domain" description="RNA polymerase sigma-70 region 2" evidence="5">
    <location>
        <begin position="29"/>
        <end position="93"/>
    </location>
</feature>
<dbReference type="Pfam" id="PF08281">
    <property type="entry name" value="Sigma70_r4_2"/>
    <property type="match status" value="1"/>
</dbReference>
<dbReference type="Proteomes" id="UP000186657">
    <property type="component" value="Unassembled WGS sequence"/>
</dbReference>
<name>A0A1U7N3J8_9CYAN</name>
<dbReference type="AlphaFoldDB" id="A0A1U7N3J8"/>
<dbReference type="Gene3D" id="1.10.10.10">
    <property type="entry name" value="Winged helix-like DNA-binding domain superfamily/Winged helix DNA-binding domain"/>
    <property type="match status" value="1"/>
</dbReference>
<comment type="caution">
    <text evidence="7">The sequence shown here is derived from an EMBL/GenBank/DDBJ whole genome shotgun (WGS) entry which is preliminary data.</text>
</comment>
<gene>
    <name evidence="7" type="ORF">BJP37_17230</name>
</gene>
<keyword evidence="8" id="KW-1185">Reference proteome</keyword>